<evidence type="ECO:0000256" key="4">
    <source>
        <dbReference type="ARBA" id="ARBA00022980"/>
    </source>
</evidence>
<evidence type="ECO:0000256" key="3">
    <source>
        <dbReference type="ARBA" id="ARBA00022884"/>
    </source>
</evidence>
<dbReference type="Proteomes" id="UP000183104">
    <property type="component" value="Unassembled WGS sequence"/>
</dbReference>
<dbReference type="AlphaFoldDB" id="A0A0P9C704"/>
<evidence type="ECO:0000256" key="6">
    <source>
        <dbReference type="HAMAP-Rule" id="MF_01363"/>
    </source>
</evidence>
<dbReference type="EMBL" id="FMUN01000006">
    <property type="protein sequence ID" value="SCY48618.1"/>
    <property type="molecule type" value="Genomic_DNA"/>
</dbReference>
<evidence type="ECO:0000256" key="7">
    <source>
        <dbReference type="RuleBase" id="RU000562"/>
    </source>
</evidence>
<dbReference type="STRING" id="381306.AN478_05585"/>
<dbReference type="GO" id="GO:0019843">
    <property type="term" value="F:rRNA binding"/>
    <property type="evidence" value="ECO:0007669"/>
    <property type="project" value="UniProtKB-UniRule"/>
</dbReference>
<evidence type="ECO:0000256" key="5">
    <source>
        <dbReference type="ARBA" id="ARBA00023274"/>
    </source>
</evidence>
<dbReference type="InterPro" id="IPR018258">
    <property type="entry name" value="Ribosomal_bL21_CS"/>
</dbReference>
<dbReference type="PANTHER" id="PTHR21349:SF0">
    <property type="entry name" value="LARGE RIBOSOMAL SUBUNIT PROTEIN BL21M"/>
    <property type="match status" value="1"/>
</dbReference>
<dbReference type="HAMAP" id="MF_01363">
    <property type="entry name" value="Ribosomal_bL21"/>
    <property type="match status" value="1"/>
</dbReference>
<dbReference type="SUPFAM" id="SSF141091">
    <property type="entry name" value="L21p-like"/>
    <property type="match status" value="1"/>
</dbReference>
<organism evidence="8 9">
    <name type="scientific">Thiohalorhabdus denitrificans</name>
    <dbReference type="NCBI Taxonomy" id="381306"/>
    <lineage>
        <taxon>Bacteria</taxon>
        <taxon>Pseudomonadati</taxon>
        <taxon>Pseudomonadota</taxon>
        <taxon>Gammaproteobacteria</taxon>
        <taxon>Thiohalorhabdales</taxon>
        <taxon>Thiohalorhabdaceae</taxon>
        <taxon>Thiohalorhabdus</taxon>
    </lineage>
</organism>
<dbReference type="PROSITE" id="PS01169">
    <property type="entry name" value="RIBOSOMAL_L21"/>
    <property type="match status" value="1"/>
</dbReference>
<reference evidence="9" key="1">
    <citation type="submission" date="2016-10" db="EMBL/GenBank/DDBJ databases">
        <authorList>
            <person name="Varghese N."/>
        </authorList>
    </citation>
    <scope>NUCLEOTIDE SEQUENCE [LARGE SCALE GENOMIC DNA]</scope>
    <source>
        <strain evidence="9">HL 19</strain>
    </source>
</reference>
<dbReference type="InterPro" id="IPR036164">
    <property type="entry name" value="bL21-like_sf"/>
</dbReference>
<keyword evidence="2 6" id="KW-0699">rRNA-binding</keyword>
<keyword evidence="4 6" id="KW-0689">Ribosomal protein</keyword>
<keyword evidence="5 6" id="KW-0687">Ribonucleoprotein</keyword>
<dbReference type="GO" id="GO:0005737">
    <property type="term" value="C:cytoplasm"/>
    <property type="evidence" value="ECO:0007669"/>
    <property type="project" value="UniProtKB-ARBA"/>
</dbReference>
<dbReference type="NCBIfam" id="TIGR00061">
    <property type="entry name" value="L21"/>
    <property type="match status" value="1"/>
</dbReference>
<dbReference type="GO" id="GO:1990904">
    <property type="term" value="C:ribonucleoprotein complex"/>
    <property type="evidence" value="ECO:0007669"/>
    <property type="project" value="UniProtKB-KW"/>
</dbReference>
<sequence>MFAVIETGGKQYKVKQGDTIRVEKLDGEPGNDVTIDRVLMVADGGDVKVGRPVVDGGSVKATIKEHGRGEKIRIFKKKRRKGYTKRQGHRQDYTELEITGIEG</sequence>
<dbReference type="GO" id="GO:0003735">
    <property type="term" value="F:structural constituent of ribosome"/>
    <property type="evidence" value="ECO:0007669"/>
    <property type="project" value="InterPro"/>
</dbReference>
<dbReference type="PATRIC" id="fig|381306.5.peg.2310"/>
<comment type="subunit">
    <text evidence="6">Part of the 50S ribosomal subunit. Contacts protein L20.</text>
</comment>
<keyword evidence="9" id="KW-1185">Reference proteome</keyword>
<dbReference type="InterPro" id="IPR001787">
    <property type="entry name" value="Ribosomal_bL21"/>
</dbReference>
<evidence type="ECO:0000313" key="8">
    <source>
        <dbReference type="EMBL" id="SCY48618.1"/>
    </source>
</evidence>
<dbReference type="PANTHER" id="PTHR21349">
    <property type="entry name" value="50S RIBOSOMAL PROTEIN L21"/>
    <property type="match status" value="1"/>
</dbReference>
<dbReference type="Pfam" id="PF00829">
    <property type="entry name" value="Ribosomal_L21p"/>
    <property type="match status" value="1"/>
</dbReference>
<dbReference type="OrthoDB" id="9813334at2"/>
<evidence type="ECO:0000256" key="2">
    <source>
        <dbReference type="ARBA" id="ARBA00022730"/>
    </source>
</evidence>
<proteinExistence type="inferred from homology"/>
<name>A0A0P9C704_9GAMM</name>
<dbReference type="RefSeq" id="WP_054965632.1">
    <property type="nucleotide sequence ID" value="NZ_FMUN01000006.1"/>
</dbReference>
<comment type="similarity">
    <text evidence="1 6 7">Belongs to the bacterial ribosomal protein bL21 family.</text>
</comment>
<dbReference type="GO" id="GO:0005840">
    <property type="term" value="C:ribosome"/>
    <property type="evidence" value="ECO:0007669"/>
    <property type="project" value="UniProtKB-KW"/>
</dbReference>
<dbReference type="GO" id="GO:0006412">
    <property type="term" value="P:translation"/>
    <property type="evidence" value="ECO:0007669"/>
    <property type="project" value="UniProtKB-UniRule"/>
</dbReference>
<keyword evidence="3 6" id="KW-0694">RNA-binding</keyword>
<accession>A0A0P9C704</accession>
<evidence type="ECO:0000313" key="9">
    <source>
        <dbReference type="Proteomes" id="UP000183104"/>
    </source>
</evidence>
<comment type="function">
    <text evidence="6 7">This protein binds to 23S rRNA in the presence of protein L20.</text>
</comment>
<evidence type="ECO:0000256" key="1">
    <source>
        <dbReference type="ARBA" id="ARBA00008563"/>
    </source>
</evidence>
<protein>
    <recommendedName>
        <fullName evidence="6">Large ribosomal subunit protein bL21</fullName>
    </recommendedName>
</protein>
<gene>
    <name evidence="6" type="primary">rplU</name>
    <name evidence="8" type="ORF">SAMN05661077_2263</name>
</gene>
<dbReference type="InterPro" id="IPR028909">
    <property type="entry name" value="bL21-like"/>
</dbReference>